<dbReference type="RefSeq" id="WP_145199608.1">
    <property type="nucleotide sequence ID" value="NZ_CP036267.1"/>
</dbReference>
<evidence type="ECO:0000313" key="4">
    <source>
        <dbReference type="Proteomes" id="UP000315724"/>
    </source>
</evidence>
<dbReference type="OrthoDB" id="213873at2"/>
<name>A0A517QP13_9PLAN</name>
<dbReference type="PANTHER" id="PTHR42852:SF13">
    <property type="entry name" value="PROTEIN DIPZ"/>
    <property type="match status" value="1"/>
</dbReference>
<dbReference type="Gene3D" id="3.40.30.10">
    <property type="entry name" value="Glutaredoxin"/>
    <property type="match status" value="1"/>
</dbReference>
<dbReference type="EMBL" id="CP036267">
    <property type="protein sequence ID" value="QDT33390.1"/>
    <property type="molecule type" value="Genomic_DNA"/>
</dbReference>
<reference evidence="3 4" key="1">
    <citation type="submission" date="2019-02" db="EMBL/GenBank/DDBJ databases">
        <title>Deep-cultivation of Planctomycetes and their phenomic and genomic characterization uncovers novel biology.</title>
        <authorList>
            <person name="Wiegand S."/>
            <person name="Jogler M."/>
            <person name="Boedeker C."/>
            <person name="Pinto D."/>
            <person name="Vollmers J."/>
            <person name="Rivas-Marin E."/>
            <person name="Kohn T."/>
            <person name="Peeters S.H."/>
            <person name="Heuer A."/>
            <person name="Rast P."/>
            <person name="Oberbeckmann S."/>
            <person name="Bunk B."/>
            <person name="Jeske O."/>
            <person name="Meyerdierks A."/>
            <person name="Storesund J.E."/>
            <person name="Kallscheuer N."/>
            <person name="Luecker S."/>
            <person name="Lage O.M."/>
            <person name="Pohl T."/>
            <person name="Merkel B.J."/>
            <person name="Hornburger P."/>
            <person name="Mueller R.-W."/>
            <person name="Bruemmer F."/>
            <person name="Labrenz M."/>
            <person name="Spormann A.M."/>
            <person name="Op den Camp H."/>
            <person name="Overmann J."/>
            <person name="Amann R."/>
            <person name="Jetten M.S.M."/>
            <person name="Mascher T."/>
            <person name="Medema M.H."/>
            <person name="Devos D.P."/>
            <person name="Kaster A.-K."/>
            <person name="Ovreas L."/>
            <person name="Rohde M."/>
            <person name="Galperin M.Y."/>
            <person name="Jogler C."/>
        </authorList>
    </citation>
    <scope>NUCLEOTIDE SEQUENCE [LARGE SCALE GENOMIC DNA]</scope>
    <source>
        <strain evidence="3 4">Mal48</strain>
    </source>
</reference>
<dbReference type="KEGG" id="tpol:Mal48_26430"/>
<dbReference type="AlphaFoldDB" id="A0A517QP13"/>
<feature type="chain" id="PRO_5022118708" evidence="1">
    <location>
        <begin position="22"/>
        <end position="433"/>
    </location>
</feature>
<proteinExistence type="predicted"/>
<dbReference type="InterPro" id="IPR013766">
    <property type="entry name" value="Thioredoxin_domain"/>
</dbReference>
<dbReference type="PROSITE" id="PS51352">
    <property type="entry name" value="THIOREDOXIN_2"/>
    <property type="match status" value="1"/>
</dbReference>
<dbReference type="Proteomes" id="UP000315724">
    <property type="component" value="Chromosome"/>
</dbReference>
<evidence type="ECO:0000313" key="3">
    <source>
        <dbReference type="EMBL" id="QDT33390.1"/>
    </source>
</evidence>
<feature type="signal peptide" evidence="1">
    <location>
        <begin position="1"/>
        <end position="21"/>
    </location>
</feature>
<feature type="domain" description="Thioredoxin" evidence="2">
    <location>
        <begin position="272"/>
        <end position="433"/>
    </location>
</feature>
<evidence type="ECO:0000259" key="2">
    <source>
        <dbReference type="PROSITE" id="PS51352"/>
    </source>
</evidence>
<dbReference type="Pfam" id="PF00578">
    <property type="entry name" value="AhpC-TSA"/>
    <property type="match status" value="1"/>
</dbReference>
<evidence type="ECO:0000256" key="1">
    <source>
        <dbReference type="SAM" id="SignalP"/>
    </source>
</evidence>
<gene>
    <name evidence="3" type="ORF">Mal48_26430</name>
</gene>
<dbReference type="InterPro" id="IPR000866">
    <property type="entry name" value="AhpC/TSA"/>
</dbReference>
<protein>
    <submittedName>
        <fullName evidence="3">AhpC/TSA family protein</fullName>
    </submittedName>
</protein>
<dbReference type="PANTHER" id="PTHR42852">
    <property type="entry name" value="THIOL:DISULFIDE INTERCHANGE PROTEIN DSBE"/>
    <property type="match status" value="1"/>
</dbReference>
<dbReference type="InterPro" id="IPR050553">
    <property type="entry name" value="Thioredoxin_ResA/DsbE_sf"/>
</dbReference>
<organism evidence="3 4">
    <name type="scientific">Thalassoglobus polymorphus</name>
    <dbReference type="NCBI Taxonomy" id="2527994"/>
    <lineage>
        <taxon>Bacteria</taxon>
        <taxon>Pseudomonadati</taxon>
        <taxon>Planctomycetota</taxon>
        <taxon>Planctomycetia</taxon>
        <taxon>Planctomycetales</taxon>
        <taxon>Planctomycetaceae</taxon>
        <taxon>Thalassoglobus</taxon>
    </lineage>
</organism>
<keyword evidence="4" id="KW-1185">Reference proteome</keyword>
<dbReference type="GO" id="GO:0016209">
    <property type="term" value="F:antioxidant activity"/>
    <property type="evidence" value="ECO:0007669"/>
    <property type="project" value="InterPro"/>
</dbReference>
<dbReference type="GO" id="GO:0016491">
    <property type="term" value="F:oxidoreductase activity"/>
    <property type="evidence" value="ECO:0007669"/>
    <property type="project" value="InterPro"/>
</dbReference>
<sequence precursor="true">MPRLLLFALAINLFFSHVASAQIQYRGLLEQTERNSPSVPVKEFQLNCFPVSEDSQTFFYQVEESRPALPWIERIGTVTATDDLLASNGIALGYRHLDRGYVLPVALPFFPQHDQLEKGASWKDSQGEFEVQGEKTIDGHPCWDVRATTGIARHHKLYVRKDSPLIQSGTQTVFMGPGDRFQIQFQIESEDKKIDITAVSKHLLDLKNSVKRQEHDRFQPLTNEQVKSIAPKAAELLAVAKETPLEKFAKEVNENLDTLMSRQDRIDGLADAMIGKPIPKFTLKNLKSGEIPSSSFAGKTTVLHFWDYANPTLEQPYGQVGYLDFIHNRWAGKNVQVYGVAINSELNDPQTQAKAIRNINRLQQFMRLSYELTFDGGAALNSFGNPTRVGESLPLWVVISPDGTVNHYQTGFYEVDNRVGLKPLDDAIEASQK</sequence>
<accession>A0A517QP13</accession>
<dbReference type="InterPro" id="IPR036249">
    <property type="entry name" value="Thioredoxin-like_sf"/>
</dbReference>
<dbReference type="SUPFAM" id="SSF52833">
    <property type="entry name" value="Thioredoxin-like"/>
    <property type="match status" value="1"/>
</dbReference>
<keyword evidence="1" id="KW-0732">Signal</keyword>